<proteinExistence type="predicted"/>
<dbReference type="EMBL" id="CADCTQ010000634">
    <property type="protein sequence ID" value="CAA9334291.1"/>
    <property type="molecule type" value="Genomic_DNA"/>
</dbReference>
<reference evidence="1" key="1">
    <citation type="submission" date="2020-02" db="EMBL/GenBank/DDBJ databases">
        <authorList>
            <person name="Meier V. D."/>
        </authorList>
    </citation>
    <scope>NUCLEOTIDE SEQUENCE</scope>
    <source>
        <strain evidence="1">AVDCRST_MAG56</strain>
    </source>
</reference>
<accession>A0A6J4LLP3</accession>
<gene>
    <name evidence="1" type="ORF">AVDCRST_MAG56-7564</name>
</gene>
<sequence length="303" mass="31038">MALLAFASVGFLAGCGTEAEDPIAELPAATGTVNISFLNFPGTGDVMTTAAAGDVIAVAVEVTKSAGGNRPQKLRVYETTTKNTRGTQVGSDYDLRNTDEAQIKNINYPVPSSGNTVYLYFEVDESASAFSRKLLTINVNGTAGVSAFSGIRLGAQGVGTGPSRLASATGQIYSACNAAANMSDIDITYAFLNGTTPTILSNPERAVQGLGTTATNCDETTNSSTAGGPNTLFIKAPSTESFDNASDATLAALSFTNARALTSVAVGDVIAFKTTGNRNGLIRVESITTGTTGSIGVSVKVQR</sequence>
<dbReference type="AlphaFoldDB" id="A0A6J4LLP3"/>
<evidence type="ECO:0000313" key="1">
    <source>
        <dbReference type="EMBL" id="CAA9334291.1"/>
    </source>
</evidence>
<organism evidence="1">
    <name type="scientific">uncultured Cytophagales bacterium</name>
    <dbReference type="NCBI Taxonomy" id="158755"/>
    <lineage>
        <taxon>Bacteria</taxon>
        <taxon>Pseudomonadati</taxon>
        <taxon>Bacteroidota</taxon>
        <taxon>Sphingobacteriia</taxon>
        <taxon>Sphingobacteriales</taxon>
        <taxon>environmental samples</taxon>
    </lineage>
</organism>
<protein>
    <submittedName>
        <fullName evidence="1">Uncharacterized protein</fullName>
    </submittedName>
</protein>
<name>A0A6J4LLP3_9SPHI</name>